<sequence>MLFTKNGLLKNRLFVMLSCILFISQSGAAKNWFEIFSDSTYAPVNDVTSLKGDLQNMLAAGDNGYYFRLDQSGHFMEMLYSGFPENLNAIGFFKGIYGQDSLLLTAGDNGRVLYFDFLTDNWFPVDTLGTENFRSVFFDFGTEEIYLAGDNSTVYVSNDYGRNWTKSLVEIDNLNNLQVVGNYNGTFIIGVRGDTTFIMQKDSSLQKTGAAAKFTAAATDTIPGFRAAAASFIQDIDYNQFLYIAGNAVQGSDGQVWVKEYLDNMFMQPVLYSSGIGGTITDIAGSSDYSATYAWITTREGDVWESVDGAKSWYKKYTDPRQRKLGPMFIMGNIEGTFDIGRIFGAGGVLLKYGFELRWFEPPRNAHVDYDFSRLEMQFSSPAELDSVRKGVFLSSNISGNIPFNAEYDPGDSSIIYLSPSRPQTFGTVPGESWQVIVSDRIREAGEQNGEPFNHFNYRFDILPFQGSDFDFQMAGTPFSVGKSITNPVIGFFDTDDIFDVIFYGGDTLYCFSADSANGLYLRDRLSIPTGVTLSQTMENQLVVDDINRDGLPDLLLYDNRSIHIIENHSTAVFDFRINTTPYSSQNIKQIIPYSADNNELTDLLVLNDTLFTLMNISFNNFGQYKNISDFSVTRFRKMVIGDIDLDGFDDLAWLDEYGSMQVKRGGGYGYFYDIYDFPQSGIRNISLADLDNDFNLEVLAASDNEIYALRYRWGEGWFFDNSLIYTNPAGQNIRAMTVHNFGNNNRSMGPLLMDIALISGDSLKLLENRTFQQGNYQLFSNPKNLRPLPFTTDGFRYADFNKDAFLDFLVYNQTSGEVAVFQKQTWRPVISDVLYPHKRTVEIRWDAPPSEEGIAQFYRVARDSTPFINEQSWIREAYEPFFVDTMVNEIDTYWYSVAAVFEDGSESAWSEPVPAQMFIELNDPLTNDLTDSNRVYYARTNLSIPAGTNINISSGVTLVFDPGTGLDVFGGLHVEGDWIEDKMVEFYGANHDEVSWNGITLHPATDTVQFIWFAVSGAQTAIRANQRPLKLSRGGLQFNFLGLEVDGDTLSMTNILLDSNMTAASLTNCRADIKNITLTNAFESALFVGAETQAKIRNSIFWFNNGPSIISEVTKNNLKIAYSTVDSIAGSATTQQITREAPIFMPPDSGFFRMDYNSPTVDAGFPGDDVGDEPPPNGGVINQGVFGGLVLAAPTVVARLHTFPEQIFQQIRPGNSDTAHVYISNSGGEPLELNRLEIQGGGDIFRLTDLPATPIQPGDTVALPIIFTPDARMDFVDTLVIESNDTRVFYRVKTIALFGRGLNSPPEISGTPPGFVRVDEPYEYTIQAHDADGDSLIFSAVELPAWLTLSPQGVLSGTPGSAHIGKHAVRVEISDGFGGTALLEYEITVLKKDDPGLLAPRVILTEFPDEIVFQSGIRLDFIVTDNDDNPLGFDNVRVRYFLHNDAQDDLPVITDTSGISSVSYVNLEDGQYLFKIWAYDSLGRGYEGQKADSVRFEIRTFQRQLKRHRWYLMSFPRGQALSWNDFDYPDSAAMLLVWDNQEEDYLPMDRANIEPGNGFWVMPMQNLDFDLSAYERLQPGEHPADILTRPLQNGWNQVGTPVDYSTAWKNMVFHSDSLDRDFPLLEAVQAGLVDGAVHWFLRVGDKRGYILVELDSSAIAYPWLAYWFKTRGQGTITFTTEPNFKKNAVTSADSALGKPLAKTGTGWRINIGVENESYTDPTNILGAGMERKGQYTEPPPFGDYCAFYFTGDKGRSSISYKADDAGYDNVLYWDAVVETRSGQKEHHLKWDVTQAQEQGVHLFLLDRQTESVIPMDRQNTFTFKPGQRYYKFRIYASTDAEFKPEIIPLSYRLEQNYPNPFNPQTTIRFGLPEEAEGKTVQLKVYDILGREVKTLLNGRLKSGYHEVRWNGRNNQGQTVSSGVYFYRLQTGQTTQMARKMILLR</sequence>
<protein>
    <submittedName>
        <fullName evidence="3">T9SS type A sorting domain-containing protein</fullName>
    </submittedName>
</protein>
<comment type="caution">
    <text evidence="3">The sequence shown here is derived from an EMBL/GenBank/DDBJ whole genome shotgun (WGS) entry which is preliminary data.</text>
</comment>
<proteinExistence type="predicted"/>
<accession>A0A7V4WTR2</accession>
<dbReference type="SUPFAM" id="SSF49265">
    <property type="entry name" value="Fibronectin type III"/>
    <property type="match status" value="1"/>
</dbReference>
<dbReference type="Pfam" id="PF13860">
    <property type="entry name" value="FlgD_ig"/>
    <property type="match status" value="1"/>
</dbReference>
<dbReference type="InterPro" id="IPR013783">
    <property type="entry name" value="Ig-like_fold"/>
</dbReference>
<dbReference type="SUPFAM" id="SSF69318">
    <property type="entry name" value="Integrin alpha N-terminal domain"/>
    <property type="match status" value="1"/>
</dbReference>
<keyword evidence="1" id="KW-0732">Signal</keyword>
<evidence type="ECO:0000259" key="2">
    <source>
        <dbReference type="PROSITE" id="PS50853"/>
    </source>
</evidence>
<dbReference type="EMBL" id="DRQG01000002">
    <property type="protein sequence ID" value="HGY54078.1"/>
    <property type="molecule type" value="Genomic_DNA"/>
</dbReference>
<reference evidence="3" key="1">
    <citation type="journal article" date="2020" name="mSystems">
        <title>Genome- and Community-Level Interaction Insights into Carbon Utilization and Element Cycling Functions of Hydrothermarchaeota in Hydrothermal Sediment.</title>
        <authorList>
            <person name="Zhou Z."/>
            <person name="Liu Y."/>
            <person name="Xu W."/>
            <person name="Pan J."/>
            <person name="Luo Z.H."/>
            <person name="Li M."/>
        </authorList>
    </citation>
    <scope>NUCLEOTIDE SEQUENCE [LARGE SCALE GENOMIC DNA]</scope>
    <source>
        <strain evidence="3">HyVt-577</strain>
    </source>
</reference>
<dbReference type="Gene3D" id="2.60.40.10">
    <property type="entry name" value="Immunoglobulins"/>
    <property type="match status" value="3"/>
</dbReference>
<dbReference type="NCBIfam" id="TIGR04183">
    <property type="entry name" value="Por_Secre_tail"/>
    <property type="match status" value="1"/>
</dbReference>
<dbReference type="Gene3D" id="2.60.40.4070">
    <property type="match status" value="1"/>
</dbReference>
<organism evidence="3">
    <name type="scientific">Caldithrix abyssi</name>
    <dbReference type="NCBI Taxonomy" id="187145"/>
    <lineage>
        <taxon>Bacteria</taxon>
        <taxon>Pseudomonadati</taxon>
        <taxon>Calditrichota</taxon>
        <taxon>Calditrichia</taxon>
        <taxon>Calditrichales</taxon>
        <taxon>Calditrichaceae</taxon>
        <taxon>Caldithrix</taxon>
    </lineage>
</organism>
<name>A0A7V4WTR2_CALAY</name>
<dbReference type="GO" id="GO:0005509">
    <property type="term" value="F:calcium ion binding"/>
    <property type="evidence" value="ECO:0007669"/>
    <property type="project" value="InterPro"/>
</dbReference>
<dbReference type="PANTHER" id="PTHR46580">
    <property type="entry name" value="SENSOR KINASE-RELATED"/>
    <property type="match status" value="1"/>
</dbReference>
<evidence type="ECO:0000313" key="3">
    <source>
        <dbReference type="EMBL" id="HGY54078.1"/>
    </source>
</evidence>
<feature type="domain" description="Fibronectin type-III" evidence="2">
    <location>
        <begin position="828"/>
        <end position="923"/>
    </location>
</feature>
<dbReference type="Proteomes" id="UP000885779">
    <property type="component" value="Unassembled WGS sequence"/>
</dbReference>
<evidence type="ECO:0000256" key="1">
    <source>
        <dbReference type="SAM" id="SignalP"/>
    </source>
</evidence>
<dbReference type="InterPro" id="IPR025965">
    <property type="entry name" value="FlgD/Vpr_Ig-like"/>
</dbReference>
<dbReference type="PROSITE" id="PS50853">
    <property type="entry name" value="FN3"/>
    <property type="match status" value="1"/>
</dbReference>
<dbReference type="InterPro" id="IPR006644">
    <property type="entry name" value="Cadg"/>
</dbReference>
<dbReference type="PANTHER" id="PTHR46580:SF4">
    <property type="entry name" value="ATP_GTP-BINDING PROTEIN"/>
    <property type="match status" value="1"/>
</dbReference>
<dbReference type="InterPro" id="IPR026444">
    <property type="entry name" value="Secre_tail"/>
</dbReference>
<dbReference type="SMART" id="SM00736">
    <property type="entry name" value="CADG"/>
    <property type="match status" value="1"/>
</dbReference>
<dbReference type="InterPro" id="IPR028994">
    <property type="entry name" value="Integrin_alpha_N"/>
</dbReference>
<dbReference type="InterPro" id="IPR003961">
    <property type="entry name" value="FN3_dom"/>
</dbReference>
<dbReference type="InterPro" id="IPR036116">
    <property type="entry name" value="FN3_sf"/>
</dbReference>
<gene>
    <name evidence="3" type="ORF">ENK44_00105</name>
</gene>
<dbReference type="GO" id="GO:0016020">
    <property type="term" value="C:membrane"/>
    <property type="evidence" value="ECO:0007669"/>
    <property type="project" value="InterPro"/>
</dbReference>
<dbReference type="SUPFAM" id="SSF110296">
    <property type="entry name" value="Oligoxyloglucan reducing end-specific cellobiohydrolase"/>
    <property type="match status" value="1"/>
</dbReference>
<feature type="chain" id="PRO_5031344585" evidence="1">
    <location>
        <begin position="29"/>
        <end position="1945"/>
    </location>
</feature>
<feature type="signal peptide" evidence="1">
    <location>
        <begin position="1"/>
        <end position="28"/>
    </location>
</feature>
<dbReference type="Pfam" id="PF05345">
    <property type="entry name" value="He_PIG"/>
    <property type="match status" value="1"/>
</dbReference>
<dbReference type="InterPro" id="IPR015919">
    <property type="entry name" value="Cadherin-like_sf"/>
</dbReference>
<dbReference type="SUPFAM" id="SSF49313">
    <property type="entry name" value="Cadherin-like"/>
    <property type="match status" value="1"/>
</dbReference>